<organism evidence="2 3">
    <name type="scientific">Synechococcus elongatus PCC 11801</name>
    <dbReference type="NCBI Taxonomy" id="2219813"/>
    <lineage>
        <taxon>Bacteria</taxon>
        <taxon>Bacillati</taxon>
        <taxon>Cyanobacteriota</taxon>
        <taxon>Cyanophyceae</taxon>
        <taxon>Synechococcales</taxon>
        <taxon>Synechococcaceae</taxon>
        <taxon>Synechococcus</taxon>
    </lineage>
</organism>
<dbReference type="RefSeq" id="WP_208676066.1">
    <property type="nucleotide sequence ID" value="NZ_CP030139.2"/>
</dbReference>
<dbReference type="InterPro" id="IPR036869">
    <property type="entry name" value="J_dom_sf"/>
</dbReference>
<name>A0AAN1QQG0_SYNEL</name>
<dbReference type="SMART" id="SM00271">
    <property type="entry name" value="DnaJ"/>
    <property type="match status" value="1"/>
</dbReference>
<dbReference type="Pfam" id="PF00226">
    <property type="entry name" value="DnaJ"/>
    <property type="match status" value="1"/>
</dbReference>
<dbReference type="CDD" id="cd06257">
    <property type="entry name" value="DnaJ"/>
    <property type="match status" value="1"/>
</dbReference>
<sequence length="175" mass="19903">MASKSTALPQFVIDRAAELAKRHGIDQQVFLEFAQFARRKKPPEPSLPELKAAVCKAFNCSNITQLKQQEAFKVAIEGRDYNLRTKAPWLELYREWVGVPTNERNETGPTCINGIDVLKNFRPWIVFGLDPKKATAKDIKEAFRKLAKEHHPDTGGNPEVFSKLQQMRDSILLGR</sequence>
<dbReference type="InterPro" id="IPR001623">
    <property type="entry name" value="DnaJ_domain"/>
</dbReference>
<evidence type="ECO:0000259" key="1">
    <source>
        <dbReference type="PROSITE" id="PS50076"/>
    </source>
</evidence>
<dbReference type="AlphaFoldDB" id="A0AAN1QQG0"/>
<dbReference type="Gene3D" id="1.10.287.110">
    <property type="entry name" value="DnaJ domain"/>
    <property type="match status" value="1"/>
</dbReference>
<dbReference type="SUPFAM" id="SSF46565">
    <property type="entry name" value="Chaperone J-domain"/>
    <property type="match status" value="1"/>
</dbReference>
<proteinExistence type="predicted"/>
<protein>
    <submittedName>
        <fullName evidence="2">J domain-containing protein</fullName>
    </submittedName>
</protein>
<gene>
    <name evidence="2" type="ORF">DOP62_04785</name>
</gene>
<dbReference type="EMBL" id="CP030139">
    <property type="protein sequence ID" value="AZB73637.1"/>
    <property type="molecule type" value="Genomic_DNA"/>
</dbReference>
<accession>A0AAN1QQG0</accession>
<reference evidence="2 3" key="1">
    <citation type="journal article" date="2018" name="Sci. Rep.">
        <title>Genome Features and Biochemical Characteristics of a Robust, Fast Growing and Naturally Transformable Cyanobacterium Synechococcus elongatus PCC 11801 Isolated from India.</title>
        <authorList>
            <person name="Jaiswal D."/>
            <person name="Sengupta A."/>
            <person name="Sohoni S."/>
            <person name="Sengupta S."/>
            <person name="Phadnavis A.G."/>
            <person name="Pakrasi H.B."/>
            <person name="Wangikar P.P."/>
        </authorList>
    </citation>
    <scope>NUCLEOTIDE SEQUENCE [LARGE SCALE GENOMIC DNA]</scope>
    <source>
        <strain evidence="2 3">PCC 11801</strain>
    </source>
</reference>
<dbReference type="PROSITE" id="PS50076">
    <property type="entry name" value="DNAJ_2"/>
    <property type="match status" value="1"/>
</dbReference>
<evidence type="ECO:0000313" key="2">
    <source>
        <dbReference type="EMBL" id="AZB73637.1"/>
    </source>
</evidence>
<dbReference type="Proteomes" id="UP000267249">
    <property type="component" value="Chromosome"/>
</dbReference>
<evidence type="ECO:0000313" key="3">
    <source>
        <dbReference type="Proteomes" id="UP000267249"/>
    </source>
</evidence>
<feature type="domain" description="J" evidence="1">
    <location>
        <begin position="122"/>
        <end position="175"/>
    </location>
</feature>